<keyword evidence="11" id="KW-1185">Reference proteome</keyword>
<keyword evidence="5" id="KW-0256">Endoplasmic reticulum</keyword>
<dbReference type="EMBL" id="CAJPDS010000001">
    <property type="protein sequence ID" value="CAF9903102.1"/>
    <property type="molecule type" value="Genomic_DNA"/>
</dbReference>
<feature type="transmembrane region" description="Helical" evidence="9">
    <location>
        <begin position="142"/>
        <end position="165"/>
    </location>
</feature>
<dbReference type="GO" id="GO:0006506">
    <property type="term" value="P:GPI anchor biosynthetic process"/>
    <property type="evidence" value="ECO:0007669"/>
    <property type="project" value="UniProtKB-UniPathway"/>
</dbReference>
<evidence type="ECO:0000313" key="11">
    <source>
        <dbReference type="Proteomes" id="UP000664521"/>
    </source>
</evidence>
<feature type="region of interest" description="Disordered" evidence="8">
    <location>
        <begin position="96"/>
        <end position="132"/>
    </location>
</feature>
<evidence type="ECO:0000256" key="8">
    <source>
        <dbReference type="SAM" id="MobiDB-lite"/>
    </source>
</evidence>
<feature type="compositionally biased region" description="Low complexity" evidence="8">
    <location>
        <begin position="1"/>
        <end position="15"/>
    </location>
</feature>
<comment type="caution">
    <text evidence="10">The sequence shown here is derived from an EMBL/GenBank/DDBJ whole genome shotgun (WGS) entry which is preliminary data.</text>
</comment>
<evidence type="ECO:0000256" key="1">
    <source>
        <dbReference type="ARBA" id="ARBA00004477"/>
    </source>
</evidence>
<dbReference type="AlphaFoldDB" id="A0A8H3ECV4"/>
<dbReference type="UniPathway" id="UPA00196"/>
<comment type="pathway">
    <text evidence="2">Glycolipid biosynthesis; glycosylphosphatidylinositol-anchor biosynthesis.</text>
</comment>
<feature type="compositionally biased region" description="Basic and acidic residues" evidence="8">
    <location>
        <begin position="112"/>
        <end position="131"/>
    </location>
</feature>
<proteinExistence type="predicted"/>
<feature type="region of interest" description="Disordered" evidence="8">
    <location>
        <begin position="1"/>
        <end position="21"/>
    </location>
</feature>
<keyword evidence="7 9" id="KW-0472">Membrane</keyword>
<evidence type="ECO:0000256" key="5">
    <source>
        <dbReference type="ARBA" id="ARBA00022824"/>
    </source>
</evidence>
<evidence type="ECO:0000256" key="9">
    <source>
        <dbReference type="SAM" id="Phobius"/>
    </source>
</evidence>
<feature type="transmembrane region" description="Helical" evidence="9">
    <location>
        <begin position="171"/>
        <end position="192"/>
    </location>
</feature>
<gene>
    <name evidence="10" type="primary">GPI11</name>
    <name evidence="10" type="ORF">HETSPECPRED_000117</name>
</gene>
<sequence length="253" mass="27646">MDTNVSPPSTTTTVTPPLPKTRKLIPISQPIPILPTSLAQTYTHIHPILLLSLFYLRFPSLVSSPVPTLLSSLIPLSILQLSYAILCLPPSSTRHGLNHDPNDKSPGNNKIESPRPDQLRKRSTPKKDSPDHPFISRIIPALLSLTLTLSLSPPLLFTILILFGAPLTTHLPHTFLLATHVSLLAVLPLFYVHGVNARMWREISSAALPGDEVWGGTVGTMLGAWGGAVPIPLDWYVPLSAPSHFSSVWKVFR</sequence>
<evidence type="ECO:0000256" key="7">
    <source>
        <dbReference type="ARBA" id="ARBA00023136"/>
    </source>
</evidence>
<accession>A0A8H3ECV4</accession>
<dbReference type="Pfam" id="PF06699">
    <property type="entry name" value="PIG-F"/>
    <property type="match status" value="1"/>
</dbReference>
<dbReference type="OrthoDB" id="17366at2759"/>
<organism evidence="10 11">
    <name type="scientific">Heterodermia speciosa</name>
    <dbReference type="NCBI Taxonomy" id="116794"/>
    <lineage>
        <taxon>Eukaryota</taxon>
        <taxon>Fungi</taxon>
        <taxon>Dikarya</taxon>
        <taxon>Ascomycota</taxon>
        <taxon>Pezizomycotina</taxon>
        <taxon>Lecanoromycetes</taxon>
        <taxon>OSLEUM clade</taxon>
        <taxon>Lecanoromycetidae</taxon>
        <taxon>Caliciales</taxon>
        <taxon>Physciaceae</taxon>
        <taxon>Heterodermia</taxon>
    </lineage>
</organism>
<dbReference type="Proteomes" id="UP000664521">
    <property type="component" value="Unassembled WGS sequence"/>
</dbReference>
<keyword evidence="3" id="KW-0337">GPI-anchor biosynthesis</keyword>
<keyword evidence="4 9" id="KW-0812">Transmembrane</keyword>
<evidence type="ECO:0000256" key="4">
    <source>
        <dbReference type="ARBA" id="ARBA00022692"/>
    </source>
</evidence>
<dbReference type="InterPro" id="IPR009580">
    <property type="entry name" value="GPI_biosynthesis_protein_Pig-F"/>
</dbReference>
<evidence type="ECO:0000313" key="10">
    <source>
        <dbReference type="EMBL" id="CAF9903102.1"/>
    </source>
</evidence>
<comment type="subcellular location">
    <subcellularLocation>
        <location evidence="1">Endoplasmic reticulum membrane</location>
        <topology evidence="1">Multi-pass membrane protein</topology>
    </subcellularLocation>
</comment>
<evidence type="ECO:0000256" key="6">
    <source>
        <dbReference type="ARBA" id="ARBA00022989"/>
    </source>
</evidence>
<name>A0A8H3ECV4_9LECA</name>
<protein>
    <submittedName>
        <fullName evidence="10">Glycosylphosphatidylinositol (GPI) anchor assembly protein</fullName>
    </submittedName>
</protein>
<keyword evidence="6 9" id="KW-1133">Transmembrane helix</keyword>
<reference evidence="10" key="1">
    <citation type="submission" date="2021-03" db="EMBL/GenBank/DDBJ databases">
        <authorList>
            <person name="Tagirdzhanova G."/>
        </authorList>
    </citation>
    <scope>NUCLEOTIDE SEQUENCE</scope>
</reference>
<evidence type="ECO:0000256" key="3">
    <source>
        <dbReference type="ARBA" id="ARBA00022502"/>
    </source>
</evidence>
<evidence type="ECO:0000256" key="2">
    <source>
        <dbReference type="ARBA" id="ARBA00004687"/>
    </source>
</evidence>
<dbReference type="GO" id="GO:0005789">
    <property type="term" value="C:endoplasmic reticulum membrane"/>
    <property type="evidence" value="ECO:0007669"/>
    <property type="project" value="UniProtKB-SubCell"/>
</dbReference>